<dbReference type="EMBL" id="MEHA01000020">
    <property type="protein sequence ID" value="ODR47529.1"/>
    <property type="molecule type" value="Genomic_DNA"/>
</dbReference>
<dbReference type="GO" id="GO:0016747">
    <property type="term" value="F:acyltransferase activity, transferring groups other than amino-acyl groups"/>
    <property type="evidence" value="ECO:0007669"/>
    <property type="project" value="TreeGrafter"/>
</dbReference>
<dbReference type="InterPro" id="IPR050583">
    <property type="entry name" value="Mycobacterial_A85_antigen"/>
</dbReference>
<dbReference type="OrthoDB" id="9803578at2"/>
<dbReference type="PANTHER" id="PTHR48098:SF1">
    <property type="entry name" value="DIACYLGLYCEROL ACYLTRANSFERASE_MYCOLYLTRANSFERASE AG85A"/>
    <property type="match status" value="1"/>
</dbReference>
<dbReference type="RefSeq" id="WP_069423385.1">
    <property type="nucleotide sequence ID" value="NZ_MEHA01000020.1"/>
</dbReference>
<accession>A0A1E3UCL4</accession>
<evidence type="ECO:0000313" key="2">
    <source>
        <dbReference type="Proteomes" id="UP000094271"/>
    </source>
</evidence>
<dbReference type="AlphaFoldDB" id="A0A1E3UCL4"/>
<dbReference type="Proteomes" id="UP000094271">
    <property type="component" value="Unassembled WGS sequence"/>
</dbReference>
<dbReference type="SUPFAM" id="SSF53474">
    <property type="entry name" value="alpha/beta-Hydrolases"/>
    <property type="match status" value="1"/>
</dbReference>
<evidence type="ECO:0008006" key="3">
    <source>
        <dbReference type="Google" id="ProtNLM"/>
    </source>
</evidence>
<dbReference type="PANTHER" id="PTHR48098">
    <property type="entry name" value="ENTEROCHELIN ESTERASE-RELATED"/>
    <property type="match status" value="1"/>
</dbReference>
<dbReference type="InterPro" id="IPR000801">
    <property type="entry name" value="Esterase-like"/>
</dbReference>
<evidence type="ECO:0000313" key="1">
    <source>
        <dbReference type="EMBL" id="ODR47529.1"/>
    </source>
</evidence>
<protein>
    <recommendedName>
        <fullName evidence="3">Esterase</fullName>
    </recommendedName>
</protein>
<proteinExistence type="predicted"/>
<dbReference type="Gene3D" id="3.40.50.1820">
    <property type="entry name" value="alpha/beta hydrolase"/>
    <property type="match status" value="1"/>
</dbReference>
<dbReference type="Pfam" id="PF00756">
    <property type="entry name" value="Esterase"/>
    <property type="match status" value="1"/>
</dbReference>
<reference evidence="1 2" key="1">
    <citation type="submission" date="2016-08" db="EMBL/GenBank/DDBJ databases">
        <authorList>
            <person name="Seilhamer J.J."/>
        </authorList>
    </citation>
    <scope>NUCLEOTIDE SEQUENCE [LARGE SCALE GENOMIC DNA]</scope>
    <source>
        <strain evidence="1 2">NML150140-1</strain>
    </source>
</reference>
<dbReference type="InterPro" id="IPR029058">
    <property type="entry name" value="AB_hydrolase_fold"/>
</dbReference>
<organism evidence="1 2">
    <name type="scientific">Eisenbergiella tayi</name>
    <dbReference type="NCBI Taxonomy" id="1432052"/>
    <lineage>
        <taxon>Bacteria</taxon>
        <taxon>Bacillati</taxon>
        <taxon>Bacillota</taxon>
        <taxon>Clostridia</taxon>
        <taxon>Lachnospirales</taxon>
        <taxon>Lachnospiraceae</taxon>
        <taxon>Eisenbergiella</taxon>
    </lineage>
</organism>
<sequence length="257" mass="29756">MARIQINYPGMGNSAMDLYIPQYGDSAIHNGMTEEMFYSRKFPVLWLLHAEGENGSSWFRYSLLEEYAAQLNIAVVCPAIENSFGINVKRGDPWESFLAGSLRKVVYSMLPISDRREDNFIAGISMGGYAAIRLALKYPELFEAAGSLNGIVELDENLLSYWWNQTQLEYVFGSVDEMRDEDYKLEKLASAAQVKPEIYLNCIRENRQYMYNKKLFDYLEKEKYMVSFDEMDSGSTDLNSRNMQLKKWLTFVSELKR</sequence>
<comment type="caution">
    <text evidence="1">The sequence shown here is derived from an EMBL/GenBank/DDBJ whole genome shotgun (WGS) entry which is preliminary data.</text>
</comment>
<name>A0A1E3UCL4_9FIRM</name>
<gene>
    <name evidence="1" type="ORF">BEI59_22950</name>
</gene>